<dbReference type="Pfam" id="PF08240">
    <property type="entry name" value="ADH_N"/>
    <property type="match status" value="1"/>
</dbReference>
<protein>
    <submittedName>
        <fullName evidence="3">Zinc-binding dehydrogenase</fullName>
    </submittedName>
</protein>
<gene>
    <name evidence="3" type="ORF">GU920_09620</name>
</gene>
<dbReference type="PROSITE" id="PS01162">
    <property type="entry name" value="QOR_ZETA_CRYSTAL"/>
    <property type="match status" value="1"/>
</dbReference>
<feature type="domain" description="Enoyl reductase (ER)" evidence="2">
    <location>
        <begin position="10"/>
        <end position="306"/>
    </location>
</feature>
<dbReference type="SMART" id="SM00829">
    <property type="entry name" value="PKS_ER"/>
    <property type="match status" value="1"/>
</dbReference>
<dbReference type="CDD" id="cd05289">
    <property type="entry name" value="MDR_like_2"/>
    <property type="match status" value="1"/>
</dbReference>
<keyword evidence="4" id="KW-1185">Reference proteome</keyword>
<dbReference type="SUPFAM" id="SSF51735">
    <property type="entry name" value="NAD(P)-binding Rossmann-fold domains"/>
    <property type="match status" value="1"/>
</dbReference>
<dbReference type="Pfam" id="PF13602">
    <property type="entry name" value="ADH_zinc_N_2"/>
    <property type="match status" value="1"/>
</dbReference>
<comment type="caution">
    <text evidence="3">The sequence shown here is derived from an EMBL/GenBank/DDBJ whole genome shotgun (WGS) entry which is preliminary data.</text>
</comment>
<name>A0ABW9Y6T2_9RHOB</name>
<dbReference type="InterPro" id="IPR011032">
    <property type="entry name" value="GroES-like_sf"/>
</dbReference>
<dbReference type="InterPro" id="IPR050700">
    <property type="entry name" value="YIM1/Zinc_Alcohol_DH_Fams"/>
</dbReference>
<evidence type="ECO:0000256" key="1">
    <source>
        <dbReference type="ARBA" id="ARBA00023002"/>
    </source>
</evidence>
<evidence type="ECO:0000259" key="2">
    <source>
        <dbReference type="SMART" id="SM00829"/>
    </source>
</evidence>
<dbReference type="Gene3D" id="3.40.50.720">
    <property type="entry name" value="NAD(P)-binding Rossmann-like Domain"/>
    <property type="match status" value="1"/>
</dbReference>
<dbReference type="Proteomes" id="UP001517376">
    <property type="component" value="Unassembled WGS sequence"/>
</dbReference>
<sequence>MKAARIHAYGDADQIRIEDAALPAIGPDDVLIRTVAASVNPVDWKIRRGYLAKMLPYDLPLTLGWDVSGIVEQVGADVTGFQPGDAVYSRPDIRRNGTYAEFVAVRAREVALKPATISHVEAASLPLVSITAWEALITAAGMQPGQRVLIHAGAGGVGSIAIQLAKARGAHVTATASAAKAALVRALGADEVIDYRDPAAFAAARDLDIVFDTIGGDTQDASWAMLKPGGFLVSITTPPSPERAEAEGKRAGFVFIDPNAAILRDLAALVDAGQIRPLIGGEYRLDDAAKAHEASETGRTTGKIVLYTGQP</sequence>
<dbReference type="SUPFAM" id="SSF50129">
    <property type="entry name" value="GroES-like"/>
    <property type="match status" value="1"/>
</dbReference>
<dbReference type="InterPro" id="IPR013154">
    <property type="entry name" value="ADH-like_N"/>
</dbReference>
<evidence type="ECO:0000313" key="3">
    <source>
        <dbReference type="EMBL" id="NBE07796.1"/>
    </source>
</evidence>
<dbReference type="InterPro" id="IPR020843">
    <property type="entry name" value="ER"/>
</dbReference>
<dbReference type="InterPro" id="IPR036291">
    <property type="entry name" value="NAD(P)-bd_dom_sf"/>
</dbReference>
<proteinExistence type="predicted"/>
<organism evidence="3 4">
    <name type="scientific">Paragemmobacter ruber</name>
    <dbReference type="NCBI Taxonomy" id="1985673"/>
    <lineage>
        <taxon>Bacteria</taxon>
        <taxon>Pseudomonadati</taxon>
        <taxon>Pseudomonadota</taxon>
        <taxon>Alphaproteobacteria</taxon>
        <taxon>Rhodobacterales</taxon>
        <taxon>Paracoccaceae</taxon>
        <taxon>Paragemmobacter</taxon>
    </lineage>
</organism>
<reference evidence="4" key="1">
    <citation type="submission" date="2020-01" db="EMBL/GenBank/DDBJ databases">
        <title>Sphingomonas sp. strain CSW-10.</title>
        <authorList>
            <person name="Chen W.-M."/>
        </authorList>
    </citation>
    <scope>NUCLEOTIDE SEQUENCE [LARGE SCALE GENOMIC DNA]</scope>
    <source>
        <strain evidence="4">CCP-1</strain>
    </source>
</reference>
<dbReference type="Gene3D" id="3.90.180.10">
    <property type="entry name" value="Medium-chain alcohol dehydrogenases, catalytic domain"/>
    <property type="match status" value="1"/>
</dbReference>
<keyword evidence="1" id="KW-0560">Oxidoreductase</keyword>
<dbReference type="EMBL" id="JAAATW010000002">
    <property type="protein sequence ID" value="NBE07796.1"/>
    <property type="molecule type" value="Genomic_DNA"/>
</dbReference>
<dbReference type="PANTHER" id="PTHR11695:SF294">
    <property type="entry name" value="RETICULON-4-INTERACTING PROTEIN 1, MITOCHONDRIAL"/>
    <property type="match status" value="1"/>
</dbReference>
<evidence type="ECO:0000313" key="4">
    <source>
        <dbReference type="Proteomes" id="UP001517376"/>
    </source>
</evidence>
<dbReference type="RefSeq" id="WP_161766813.1">
    <property type="nucleotide sequence ID" value="NZ_JAAATW010000002.1"/>
</dbReference>
<accession>A0ABW9Y6T2</accession>
<dbReference type="InterPro" id="IPR002364">
    <property type="entry name" value="Quin_OxRdtase/zeta-crystal_CS"/>
</dbReference>
<dbReference type="PANTHER" id="PTHR11695">
    <property type="entry name" value="ALCOHOL DEHYDROGENASE RELATED"/>
    <property type="match status" value="1"/>
</dbReference>